<feature type="transmembrane region" description="Helical" evidence="12">
    <location>
        <begin position="56"/>
        <end position="84"/>
    </location>
</feature>
<keyword evidence="8" id="KW-0418">Kinase</keyword>
<dbReference type="Gene3D" id="3.30.1360.60">
    <property type="entry name" value="Glucose permease domain IIB"/>
    <property type="match status" value="1"/>
</dbReference>
<dbReference type="InterPro" id="IPR001996">
    <property type="entry name" value="PTS_IIB_1"/>
</dbReference>
<evidence type="ECO:0000313" key="16">
    <source>
        <dbReference type="Proteomes" id="UP000664357"/>
    </source>
</evidence>
<dbReference type="SUPFAM" id="SSF55604">
    <property type="entry name" value="Glucose permease domain IIB"/>
    <property type="match status" value="1"/>
</dbReference>
<keyword evidence="9 12" id="KW-1133">Transmembrane helix</keyword>
<feature type="domain" description="PTS EIIB type-1" evidence="13">
    <location>
        <begin position="454"/>
        <end position="536"/>
    </location>
</feature>
<evidence type="ECO:0000256" key="2">
    <source>
        <dbReference type="ARBA" id="ARBA00022448"/>
    </source>
</evidence>
<organism evidence="15 16">
    <name type="scientific">Candidatus Enterococcus ferrettii</name>
    <dbReference type="NCBI Taxonomy" id="2815324"/>
    <lineage>
        <taxon>Bacteria</taxon>
        <taxon>Bacillati</taxon>
        <taxon>Bacillota</taxon>
        <taxon>Bacilli</taxon>
        <taxon>Lactobacillales</taxon>
        <taxon>Enterococcaceae</taxon>
        <taxon>Enterococcus</taxon>
    </lineage>
</organism>
<keyword evidence="6" id="KW-0598">Phosphotransferase system</keyword>
<dbReference type="PROSITE" id="PS51103">
    <property type="entry name" value="PTS_EIIC_TYPE_1"/>
    <property type="match status" value="1"/>
</dbReference>
<accession>A0ABV0EJY9</accession>
<keyword evidence="5" id="KW-0808">Transferase</keyword>
<feature type="transmembrane region" description="Helical" evidence="12">
    <location>
        <begin position="130"/>
        <end position="153"/>
    </location>
</feature>
<dbReference type="InterPro" id="IPR013013">
    <property type="entry name" value="PTS_EIIC_1"/>
</dbReference>
<dbReference type="InterPro" id="IPR018113">
    <property type="entry name" value="PTrfase_EIIB_Cys"/>
</dbReference>
<evidence type="ECO:0000256" key="10">
    <source>
        <dbReference type="ARBA" id="ARBA00023136"/>
    </source>
</evidence>
<feature type="transmembrane region" description="Helical" evidence="12">
    <location>
        <begin position="387"/>
        <end position="408"/>
    </location>
</feature>
<feature type="transmembrane region" description="Helical" evidence="12">
    <location>
        <begin position="336"/>
        <end position="356"/>
    </location>
</feature>
<evidence type="ECO:0000259" key="13">
    <source>
        <dbReference type="PROSITE" id="PS51098"/>
    </source>
</evidence>
<feature type="transmembrane region" description="Helical" evidence="12">
    <location>
        <begin position="312"/>
        <end position="330"/>
    </location>
</feature>
<dbReference type="PANTHER" id="PTHR30009">
    <property type="entry name" value="CYTOCHROME C-TYPE SYNTHESIS PROTEIN AND PTS TRANSMEMBRANE COMPONENT"/>
    <property type="match status" value="1"/>
</dbReference>
<evidence type="ECO:0000256" key="4">
    <source>
        <dbReference type="ARBA" id="ARBA00022597"/>
    </source>
</evidence>
<keyword evidence="2" id="KW-0813">Transport</keyword>
<evidence type="ECO:0000256" key="11">
    <source>
        <dbReference type="PROSITE-ProRule" id="PRU00421"/>
    </source>
</evidence>
<dbReference type="PROSITE" id="PS01035">
    <property type="entry name" value="PTS_EIIB_TYPE_1_CYS"/>
    <property type="match status" value="1"/>
</dbReference>
<dbReference type="PROSITE" id="PS51098">
    <property type="entry name" value="PTS_EIIB_TYPE_1"/>
    <property type="match status" value="1"/>
</dbReference>
<dbReference type="CDD" id="cd00212">
    <property type="entry name" value="PTS_IIB_glc"/>
    <property type="match status" value="1"/>
</dbReference>
<evidence type="ECO:0000256" key="3">
    <source>
        <dbReference type="ARBA" id="ARBA00022475"/>
    </source>
</evidence>
<reference evidence="15 16" key="1">
    <citation type="submission" date="2021-03" db="EMBL/GenBank/DDBJ databases">
        <authorList>
            <person name="Gilmore M.S."/>
            <person name="Schwartzman J."/>
            <person name="Van Tyne D."/>
            <person name="Martin M."/>
            <person name="Earl A.M."/>
            <person name="Manson A.L."/>
            <person name="Straub T."/>
            <person name="Salamzade R."/>
            <person name="Saavedra J."/>
            <person name="Lebreton F."/>
            <person name="Prichula J."/>
            <person name="Schaufler K."/>
            <person name="Gaca A."/>
            <person name="Sgardioli B."/>
            <person name="Wagenaar J."/>
            <person name="Strong T."/>
        </authorList>
    </citation>
    <scope>NUCLEOTIDE SEQUENCE [LARGE SCALE GENOMIC DNA]</scope>
    <source>
        <strain evidence="15 16">665A</strain>
    </source>
</reference>
<evidence type="ECO:0000256" key="6">
    <source>
        <dbReference type="ARBA" id="ARBA00022683"/>
    </source>
</evidence>
<feature type="active site" description="Phosphocysteine intermediate; for EIIB activity" evidence="11">
    <location>
        <position position="476"/>
    </location>
</feature>
<evidence type="ECO:0000313" key="15">
    <source>
        <dbReference type="EMBL" id="MEO1768938.1"/>
    </source>
</evidence>
<proteinExistence type="predicted"/>
<evidence type="ECO:0000259" key="14">
    <source>
        <dbReference type="PROSITE" id="PS51103"/>
    </source>
</evidence>
<sequence length="538" mass="58503">MKAKIMDTMQKFSKAMFVPVLILPIAGLLIAIGNVFTNPRLIEQFSFLDNPITMGFGSILSASLLPILTNLGIIFCVGIALGLANKKKAEAAFTALLGYLVFLYAMNKFMELRGMLVEPDALQGSGQAMVLGIQVLDMGVFLGIILGIVVALIHNRFIDTKFNNAFQVYGGARFVFIVLIPILVLSAIALSFIWPIIQQGIDSLGGVIKETGNFGIFLYGSLERLLIPTGLHHLIYTPFLYTSLGGVAEVGGQVFEGARNIYFAEIADPAVRVLSGSVIWDARGISKMFGLIGACLAMYQTAKPENKTKVKAILIPAVVTSFVAGVTEPIEFSFMFVAPILFVIHSALSGLSMVVLNIFGSRAIGPNGFIDFLLYNLPLGVEKTRWPIYIAVGIAFFFIYYFTFRLLITKLNLKTVGREDSGKETKLYSKKEYNEKNAAVPAGVSVVALEAADAGISATIVEGLGGEANIKTIDNCYTRLRLKLQNPELVDEALLKDQTSAKGVIKNGENVHVVYGLTVPQVREDLEKYLGRDPEGDE</sequence>
<dbReference type="Pfam" id="PF00367">
    <property type="entry name" value="PTS_EIIB"/>
    <property type="match status" value="1"/>
</dbReference>
<dbReference type="InterPro" id="IPR003352">
    <property type="entry name" value="PTS_EIIC"/>
</dbReference>
<protein>
    <submittedName>
        <fullName evidence="15">PTS system, maltose/glucose-specific IIB component</fullName>
    </submittedName>
</protein>
<name>A0ABV0EJY9_9ENTE</name>
<evidence type="ECO:0000256" key="5">
    <source>
        <dbReference type="ARBA" id="ARBA00022679"/>
    </source>
</evidence>
<evidence type="ECO:0000256" key="7">
    <source>
        <dbReference type="ARBA" id="ARBA00022692"/>
    </source>
</evidence>
<feature type="transmembrane region" description="Helical" evidence="12">
    <location>
        <begin position="91"/>
        <end position="110"/>
    </location>
</feature>
<evidence type="ECO:0000256" key="9">
    <source>
        <dbReference type="ARBA" id="ARBA00022989"/>
    </source>
</evidence>
<feature type="transmembrane region" description="Helical" evidence="12">
    <location>
        <begin position="174"/>
        <end position="197"/>
    </location>
</feature>
<keyword evidence="16" id="KW-1185">Reference proteome</keyword>
<dbReference type="PANTHER" id="PTHR30009:SF24">
    <property type="entry name" value="PTS SYSTEM, IIBC COMPONENT"/>
    <property type="match status" value="1"/>
</dbReference>
<gene>
    <name evidence="15" type="ORF">JZO67_000877</name>
</gene>
<keyword evidence="3" id="KW-1003">Cell membrane</keyword>
<feature type="transmembrane region" description="Helical" evidence="12">
    <location>
        <begin position="12"/>
        <end position="36"/>
    </location>
</feature>
<dbReference type="Proteomes" id="UP000664357">
    <property type="component" value="Unassembled WGS sequence"/>
</dbReference>
<evidence type="ECO:0000256" key="1">
    <source>
        <dbReference type="ARBA" id="ARBA00004651"/>
    </source>
</evidence>
<dbReference type="InterPro" id="IPR036878">
    <property type="entry name" value="Glu_permease_IIB"/>
</dbReference>
<reference evidence="15 16" key="2">
    <citation type="submission" date="2024-02" db="EMBL/GenBank/DDBJ databases">
        <title>The Genome Sequence of Enterococcus sp. DIV0159.</title>
        <authorList>
            <person name="Earl A."/>
            <person name="Manson A."/>
            <person name="Gilmore M."/>
            <person name="Sanders J."/>
            <person name="Shea T."/>
            <person name="Howe W."/>
            <person name="Livny J."/>
            <person name="Cuomo C."/>
            <person name="Neafsey D."/>
            <person name="Birren B."/>
        </authorList>
    </citation>
    <scope>NUCLEOTIDE SEQUENCE [LARGE SCALE GENOMIC DNA]</scope>
    <source>
        <strain evidence="15 16">665A</strain>
    </source>
</reference>
<dbReference type="RefSeq" id="WP_207700696.1">
    <property type="nucleotide sequence ID" value="NZ_JAFREL020000001.1"/>
</dbReference>
<dbReference type="Pfam" id="PF02378">
    <property type="entry name" value="PTS_EIIC"/>
    <property type="match status" value="1"/>
</dbReference>
<keyword evidence="4" id="KW-0762">Sugar transport</keyword>
<comment type="subcellular location">
    <subcellularLocation>
        <location evidence="1">Cell membrane</location>
        <topology evidence="1">Multi-pass membrane protein</topology>
    </subcellularLocation>
</comment>
<dbReference type="EMBL" id="JAFREL020000001">
    <property type="protein sequence ID" value="MEO1768938.1"/>
    <property type="molecule type" value="Genomic_DNA"/>
</dbReference>
<dbReference type="InterPro" id="IPR050429">
    <property type="entry name" value="PTS_Glucose_EIICBA"/>
</dbReference>
<comment type="caution">
    <text evidence="15">The sequence shown here is derived from an EMBL/GenBank/DDBJ whole genome shotgun (WGS) entry which is preliminary data.</text>
</comment>
<keyword evidence="10 12" id="KW-0472">Membrane</keyword>
<keyword evidence="7 12" id="KW-0812">Transmembrane</keyword>
<evidence type="ECO:0000256" key="12">
    <source>
        <dbReference type="SAM" id="Phobius"/>
    </source>
</evidence>
<feature type="domain" description="PTS EIIC type-1" evidence="14">
    <location>
        <begin position="3"/>
        <end position="420"/>
    </location>
</feature>
<evidence type="ECO:0000256" key="8">
    <source>
        <dbReference type="ARBA" id="ARBA00022777"/>
    </source>
</evidence>